<dbReference type="Proteomes" id="UP000233654">
    <property type="component" value="Unassembled WGS sequence"/>
</dbReference>
<proteinExistence type="predicted"/>
<dbReference type="InterPro" id="IPR029040">
    <property type="entry name" value="RPABC4/Spt4"/>
</dbReference>
<evidence type="ECO:0000313" key="4">
    <source>
        <dbReference type="Proteomes" id="UP000233654"/>
    </source>
</evidence>
<name>A0A2N3G817_9ACTN</name>
<protein>
    <submittedName>
        <fullName evidence="3">FmdB family transcriptional regulator</fullName>
    </submittedName>
</protein>
<accession>A0A2N3G817</accession>
<dbReference type="Gene3D" id="2.20.28.30">
    <property type="entry name" value="RNA polymerase ii, chain L"/>
    <property type="match status" value="1"/>
</dbReference>
<dbReference type="SMART" id="SM00834">
    <property type="entry name" value="CxxC_CXXC_SSSS"/>
    <property type="match status" value="1"/>
</dbReference>
<feature type="compositionally biased region" description="Low complexity" evidence="1">
    <location>
        <begin position="53"/>
        <end position="71"/>
    </location>
</feature>
<dbReference type="InterPro" id="IPR013429">
    <property type="entry name" value="Regulatory_FmdB_Zinc_ribbon"/>
</dbReference>
<feature type="region of interest" description="Disordered" evidence="1">
    <location>
        <begin position="49"/>
        <end position="71"/>
    </location>
</feature>
<organism evidence="3 4">
    <name type="scientific">Candidatus Anoxymicrobium japonicum</name>
    <dbReference type="NCBI Taxonomy" id="2013648"/>
    <lineage>
        <taxon>Bacteria</taxon>
        <taxon>Bacillati</taxon>
        <taxon>Actinomycetota</taxon>
        <taxon>Candidatus Geothermincolia</taxon>
        <taxon>Candidatus Geothermincolales</taxon>
        <taxon>Candidatus Anoxymicrobiaceae</taxon>
        <taxon>Candidatus Anoxymicrobium</taxon>
    </lineage>
</organism>
<dbReference type="Pfam" id="PF09723">
    <property type="entry name" value="Zn_ribbon_8"/>
    <property type="match status" value="1"/>
</dbReference>
<evidence type="ECO:0000313" key="3">
    <source>
        <dbReference type="EMBL" id="PKQ28855.1"/>
    </source>
</evidence>
<evidence type="ECO:0000259" key="2">
    <source>
        <dbReference type="SMART" id="SM00834"/>
    </source>
</evidence>
<evidence type="ECO:0000256" key="1">
    <source>
        <dbReference type="SAM" id="MobiDB-lite"/>
    </source>
</evidence>
<dbReference type="EMBL" id="PHEX01000004">
    <property type="protein sequence ID" value="PKQ28855.1"/>
    <property type="molecule type" value="Genomic_DNA"/>
</dbReference>
<reference evidence="3 4" key="1">
    <citation type="journal article" date="2017" name="ISME J.">
        <title>Potential for microbial H2 and metal transformations associated with novel bacteria and archaea in deep terrestrial subsurface sediments.</title>
        <authorList>
            <person name="Hernsdorf A.W."/>
            <person name="Amano Y."/>
            <person name="Miyakawa K."/>
            <person name="Ise K."/>
            <person name="Suzuki Y."/>
            <person name="Anantharaman K."/>
            <person name="Probst A."/>
            <person name="Burstein D."/>
            <person name="Thomas B.C."/>
            <person name="Banfield J.F."/>
        </authorList>
    </citation>
    <scope>NUCLEOTIDE SEQUENCE [LARGE SCALE GENOMIC DNA]</scope>
    <source>
        <strain evidence="3">HGW-Actinobacteria-3</strain>
    </source>
</reference>
<feature type="domain" description="Putative regulatory protein FmdB zinc ribbon" evidence="2">
    <location>
        <begin position="1"/>
        <end position="40"/>
    </location>
</feature>
<gene>
    <name evidence="3" type="ORF">CVT63_00580</name>
</gene>
<dbReference type="SUPFAM" id="SSF63393">
    <property type="entry name" value="RNA polymerase subunits"/>
    <property type="match status" value="1"/>
</dbReference>
<sequence>MPIYEYRCKECGTKFEKLVRSREKVTCPKCGKGKLDKLFSVFGVKSGEKFTPSSGSSCGSCSSSSCATCND</sequence>
<dbReference type="NCBIfam" id="TIGR02605">
    <property type="entry name" value="CxxC_CxxC_SSSS"/>
    <property type="match status" value="1"/>
</dbReference>
<comment type="caution">
    <text evidence="3">The sequence shown here is derived from an EMBL/GenBank/DDBJ whole genome shotgun (WGS) entry which is preliminary data.</text>
</comment>
<dbReference type="AlphaFoldDB" id="A0A2N3G817"/>